<reference evidence="3" key="1">
    <citation type="submission" date="2020-11" db="EMBL/GenBank/DDBJ databases">
        <authorList>
            <consortium name="DOE Joint Genome Institute"/>
            <person name="Ahrendt S."/>
            <person name="Riley R."/>
            <person name="Andreopoulos W."/>
            <person name="Labutti K."/>
            <person name="Pangilinan J."/>
            <person name="Ruiz-Duenas F.J."/>
            <person name="Barrasa J.M."/>
            <person name="Sanchez-Garcia M."/>
            <person name="Camarero S."/>
            <person name="Miyauchi S."/>
            <person name="Serrano A."/>
            <person name="Linde D."/>
            <person name="Babiker R."/>
            <person name="Drula E."/>
            <person name="Ayuso-Fernandez I."/>
            <person name="Pacheco R."/>
            <person name="Padilla G."/>
            <person name="Ferreira P."/>
            <person name="Barriuso J."/>
            <person name="Kellner H."/>
            <person name="Castanera R."/>
            <person name="Alfaro M."/>
            <person name="Ramirez L."/>
            <person name="Pisabarro A.G."/>
            <person name="Kuo A."/>
            <person name="Tritt A."/>
            <person name="Lipzen A."/>
            <person name="He G."/>
            <person name="Yan M."/>
            <person name="Ng V."/>
            <person name="Cullen D."/>
            <person name="Martin F."/>
            <person name="Rosso M.-N."/>
            <person name="Henrissat B."/>
            <person name="Hibbett D."/>
            <person name="Martinez A.T."/>
            <person name="Grigoriev I.V."/>
        </authorList>
    </citation>
    <scope>NUCLEOTIDE SEQUENCE</scope>
    <source>
        <strain evidence="3">CIRM-BRFM 674</strain>
    </source>
</reference>
<keyword evidence="4" id="KW-1185">Reference proteome</keyword>
<dbReference type="Proteomes" id="UP000807469">
    <property type="component" value="Unassembled WGS sequence"/>
</dbReference>
<evidence type="ECO:0000313" key="4">
    <source>
        <dbReference type="Proteomes" id="UP000807469"/>
    </source>
</evidence>
<dbReference type="EMBL" id="MU155177">
    <property type="protein sequence ID" value="KAF9481558.1"/>
    <property type="molecule type" value="Genomic_DNA"/>
</dbReference>
<feature type="compositionally biased region" description="Polar residues" evidence="2">
    <location>
        <begin position="491"/>
        <end position="518"/>
    </location>
</feature>
<feature type="compositionally biased region" description="Polar residues" evidence="2">
    <location>
        <begin position="624"/>
        <end position="635"/>
    </location>
</feature>
<feature type="compositionally biased region" description="Basic and acidic residues" evidence="2">
    <location>
        <begin position="605"/>
        <end position="621"/>
    </location>
</feature>
<feature type="coiled-coil region" evidence="1">
    <location>
        <begin position="81"/>
        <end position="185"/>
    </location>
</feature>
<gene>
    <name evidence="3" type="ORF">BDN70DRAFT_854970</name>
</gene>
<name>A0A9P5Z6M2_9AGAR</name>
<evidence type="ECO:0000256" key="1">
    <source>
        <dbReference type="SAM" id="Coils"/>
    </source>
</evidence>
<feature type="compositionally biased region" description="Polar residues" evidence="2">
    <location>
        <begin position="660"/>
        <end position="674"/>
    </location>
</feature>
<accession>A0A9P5Z6M2</accession>
<feature type="region of interest" description="Disordered" evidence="2">
    <location>
        <begin position="55"/>
        <end position="79"/>
    </location>
</feature>
<feature type="compositionally biased region" description="Polar residues" evidence="2">
    <location>
        <begin position="560"/>
        <end position="597"/>
    </location>
</feature>
<feature type="compositionally biased region" description="Acidic residues" evidence="2">
    <location>
        <begin position="221"/>
        <end position="231"/>
    </location>
</feature>
<protein>
    <submittedName>
        <fullName evidence="3">Uncharacterized protein</fullName>
    </submittedName>
</protein>
<sequence>MNGYGRWCEWLCKVDARWLKLALMEPDRSVHSTASLPDYVVDINAIPNEVPSFSGVDASSSLRSSRRQSRSTRISERESLEEEIKRTVKTLRAQVDTERRRADNAERKVREMAAHLKAVNDARLEALRDAGRAKEELRLYKIQLDAAQSEIYRAQDVIIQVDRQRHSAEKEAAKNRTKARQLNETILIQTAREEAYRLGMKEGLERGRDFALAEAPHTPYDEEEEGEDYSVDESRSSSPQSDHAYEPPRPRSMVAPSQHSARSRPHPSPSPIPVPLPQDVLPVNPPTAQASVAAPSMRAPSTYVPSIRAPSVRASSVRDPSMRVPSPNPLPAMAASSSRPPSMRQPSPQSTVVDPPANWYASRHASSINLAEQMGRPVSVRTITPAPQHPAVDIPPDNFIPVLDADMRIRLPPPHEFATRSQSPVPPPASESSVTSQEPLPIAPRTHTAQQRTGRHRRNSSSGSSSLSQLDIINKPYTAGLRTPMSAIEEVNSQTASPNTQQSMHHQRSFSENSMQPNTRPPSIYGGDTHSQHRPASRASHAGSQWSQPPGLSHGYGGDAQSQPRPSSRASHAGSYNQSAGPSQHRPTSRASYAGSWSQQQGPPQDDRRSDRRSEASRDDAPSISIQPPSLSNKTESMRGGTSAFGVSPVPSQGGHLPSVYQSSEAGPSQSHGQLSGMPGEFTTDYYAQVTPSRPSSTEPPVIPNVAPLHYQPRSQHGHSVYGDNDEVSSQLSAETLTTPPTKEKIAEWAAMGWHLPGPTIGVHIGPDYASLSRKLKRQAG</sequence>
<organism evidence="3 4">
    <name type="scientific">Pholiota conissans</name>
    <dbReference type="NCBI Taxonomy" id="109636"/>
    <lineage>
        <taxon>Eukaryota</taxon>
        <taxon>Fungi</taxon>
        <taxon>Dikarya</taxon>
        <taxon>Basidiomycota</taxon>
        <taxon>Agaricomycotina</taxon>
        <taxon>Agaricomycetes</taxon>
        <taxon>Agaricomycetidae</taxon>
        <taxon>Agaricales</taxon>
        <taxon>Agaricineae</taxon>
        <taxon>Strophariaceae</taxon>
        <taxon>Pholiota</taxon>
    </lineage>
</organism>
<feature type="region of interest" description="Disordered" evidence="2">
    <location>
        <begin position="213"/>
        <end position="358"/>
    </location>
</feature>
<feature type="region of interest" description="Disordered" evidence="2">
    <location>
        <begin position="414"/>
        <end position="471"/>
    </location>
</feature>
<keyword evidence="1" id="KW-0175">Coiled coil</keyword>
<proteinExistence type="predicted"/>
<evidence type="ECO:0000313" key="3">
    <source>
        <dbReference type="EMBL" id="KAF9481558.1"/>
    </source>
</evidence>
<evidence type="ECO:0000256" key="2">
    <source>
        <dbReference type="SAM" id="MobiDB-lite"/>
    </source>
</evidence>
<feature type="compositionally biased region" description="Low complexity" evidence="2">
    <location>
        <begin position="331"/>
        <end position="350"/>
    </location>
</feature>
<dbReference type="AlphaFoldDB" id="A0A9P5Z6M2"/>
<dbReference type="OrthoDB" id="3008370at2759"/>
<feature type="region of interest" description="Disordered" evidence="2">
    <location>
        <begin position="491"/>
        <end position="682"/>
    </location>
</feature>
<feature type="compositionally biased region" description="Pro residues" evidence="2">
    <location>
        <begin position="266"/>
        <end position="276"/>
    </location>
</feature>
<comment type="caution">
    <text evidence="3">The sequence shown here is derived from an EMBL/GenBank/DDBJ whole genome shotgun (WGS) entry which is preliminary data.</text>
</comment>